<evidence type="ECO:0008006" key="3">
    <source>
        <dbReference type="Google" id="ProtNLM"/>
    </source>
</evidence>
<evidence type="ECO:0000313" key="1">
    <source>
        <dbReference type="EMBL" id="MCZ8515219.1"/>
    </source>
</evidence>
<gene>
    <name evidence="1" type="ORF">O9H85_22935</name>
</gene>
<accession>A0ABT4QEE1</accession>
<dbReference type="RefSeq" id="WP_269883752.1">
    <property type="nucleotide sequence ID" value="NZ_JAQAGZ010000016.1"/>
</dbReference>
<organism evidence="1 2">
    <name type="scientific">Paenibacillus gyeongsangnamensis</name>
    <dbReference type="NCBI Taxonomy" id="3388067"/>
    <lineage>
        <taxon>Bacteria</taxon>
        <taxon>Bacillati</taxon>
        <taxon>Bacillota</taxon>
        <taxon>Bacilli</taxon>
        <taxon>Bacillales</taxon>
        <taxon>Paenibacillaceae</taxon>
        <taxon>Paenibacillus</taxon>
    </lineage>
</organism>
<reference evidence="1 2" key="1">
    <citation type="submission" date="2022-12" db="EMBL/GenBank/DDBJ databases">
        <title>Draft genome sequence of Paenibacillus sp. dW9.</title>
        <authorList>
            <person name="Choi E.-W."/>
            <person name="Kim D.-U."/>
        </authorList>
    </citation>
    <scope>NUCLEOTIDE SEQUENCE [LARGE SCALE GENOMIC DNA]</scope>
    <source>
        <strain evidence="2">dW9</strain>
    </source>
</reference>
<dbReference type="Proteomes" id="UP001527882">
    <property type="component" value="Unassembled WGS sequence"/>
</dbReference>
<keyword evidence="2" id="KW-1185">Reference proteome</keyword>
<proteinExistence type="predicted"/>
<sequence>MPRTTGPILNNGLAATIDLVITNDSEVLTVIFDLEVFIINGSGIAKTPIVHELFSIPPLANINKTFSIAGAQAFELQADATATDGTGGHATANIFSTDTLGNLIFAGRVLGSETEQITALTPVP</sequence>
<name>A0ABT4QEE1_9BACL</name>
<comment type="caution">
    <text evidence="1">The sequence shown here is derived from an EMBL/GenBank/DDBJ whole genome shotgun (WGS) entry which is preliminary data.</text>
</comment>
<protein>
    <recommendedName>
        <fullName evidence="3">Exosporium protein C</fullName>
    </recommendedName>
</protein>
<evidence type="ECO:0000313" key="2">
    <source>
        <dbReference type="Proteomes" id="UP001527882"/>
    </source>
</evidence>
<dbReference type="EMBL" id="JAQAGZ010000016">
    <property type="protein sequence ID" value="MCZ8515219.1"/>
    <property type="molecule type" value="Genomic_DNA"/>
</dbReference>